<dbReference type="AlphaFoldDB" id="M5DT84"/>
<evidence type="ECO:0000313" key="2">
    <source>
        <dbReference type="Proteomes" id="UP000011866"/>
    </source>
</evidence>
<dbReference type="GeneID" id="79178569"/>
<dbReference type="HOGENOM" id="CLU_2995167_0_0_6"/>
<dbReference type="KEGG" id="tol:TOL_2223"/>
<organism evidence="1 2">
    <name type="scientific">Thalassolituus oleivorans MIL-1</name>
    <dbReference type="NCBI Taxonomy" id="1298593"/>
    <lineage>
        <taxon>Bacteria</taxon>
        <taxon>Pseudomonadati</taxon>
        <taxon>Pseudomonadota</taxon>
        <taxon>Gammaproteobacteria</taxon>
        <taxon>Oceanospirillales</taxon>
        <taxon>Oceanospirillaceae</taxon>
        <taxon>Thalassolituus</taxon>
    </lineage>
</organism>
<dbReference type="RefSeq" id="WP_015487345.1">
    <property type="nucleotide sequence ID" value="NC_020888.1"/>
</dbReference>
<proteinExistence type="predicted"/>
<dbReference type="PATRIC" id="fig|1298593.3.peg.2121"/>
<evidence type="ECO:0000313" key="1">
    <source>
        <dbReference type="EMBL" id="CCU72627.1"/>
    </source>
</evidence>
<protein>
    <submittedName>
        <fullName evidence="1">Uncharacterized protein</fullName>
    </submittedName>
</protein>
<sequence length="57" mass="6156">MSAYDINIAQLKNIALALDDLLSEVTFVGGCTTALLVDESAFFGVRQTDDLTLMAPY</sequence>
<reference evidence="1 2" key="1">
    <citation type="journal article" date="2013" name="Genome Announc.">
        <title>Genome Sequence of Thalassolituus oleivorans MIL-1 (DSM 14913T).</title>
        <authorList>
            <person name="Golyshin P.N."/>
            <person name="Werner J."/>
            <person name="Chernikova T.N."/>
            <person name="Tran H."/>
            <person name="Ferrer M."/>
            <person name="Yakimov M.M."/>
            <person name="Teeling H."/>
            <person name="Golyshina O.V."/>
        </authorList>
    </citation>
    <scope>NUCLEOTIDE SEQUENCE [LARGE SCALE GENOMIC DNA]</scope>
    <source>
        <strain evidence="1 2">MIL-1</strain>
    </source>
</reference>
<gene>
    <name evidence="1" type="ORF">TOL_2223</name>
</gene>
<dbReference type="Proteomes" id="UP000011866">
    <property type="component" value="Chromosome"/>
</dbReference>
<accession>M5DT84</accession>
<dbReference type="EMBL" id="HF680312">
    <property type="protein sequence ID" value="CCU72627.1"/>
    <property type="molecule type" value="Genomic_DNA"/>
</dbReference>
<name>M5DT84_9GAMM</name>
<keyword evidence="2" id="KW-1185">Reference proteome</keyword>